<accession>A0AAJ1WZB3</accession>
<organism evidence="1 2">
    <name type="scientific">Methylobacterium brachiatum</name>
    <dbReference type="NCBI Taxonomy" id="269660"/>
    <lineage>
        <taxon>Bacteria</taxon>
        <taxon>Pseudomonadati</taxon>
        <taxon>Pseudomonadota</taxon>
        <taxon>Alphaproteobacteria</taxon>
        <taxon>Hyphomicrobiales</taxon>
        <taxon>Methylobacteriaceae</taxon>
        <taxon>Methylobacterium</taxon>
    </lineage>
</organism>
<sequence length="136" mass="15279">MPIFHDTSFECAIAIVQDAFRVSPYMILEDQCANFHEGHLNSQTPNTGCRMEFAWGGPVEEFSGRSVADMLPNVFYRQNWGGGGFWRLALRPGTNDGLTFVRAFSVEDPAMQGVNDEAERAFGRAAGRTIPVRFWR</sequence>
<evidence type="ECO:0000313" key="2">
    <source>
        <dbReference type="Proteomes" id="UP001223420"/>
    </source>
</evidence>
<comment type="caution">
    <text evidence="1">The sequence shown here is derived from an EMBL/GenBank/DDBJ whole genome shotgun (WGS) entry which is preliminary data.</text>
</comment>
<dbReference type="AlphaFoldDB" id="A0AAJ1WZB3"/>
<protein>
    <submittedName>
        <fullName evidence="1">Uncharacterized protein</fullName>
    </submittedName>
</protein>
<evidence type="ECO:0000313" key="1">
    <source>
        <dbReference type="EMBL" id="MDQ0547452.1"/>
    </source>
</evidence>
<dbReference type="RefSeq" id="WP_230368403.1">
    <property type="nucleotide sequence ID" value="NZ_JAJALK010000029.1"/>
</dbReference>
<gene>
    <name evidence="1" type="ORF">QO001_006411</name>
</gene>
<reference evidence="1" key="1">
    <citation type="submission" date="2023-07" db="EMBL/GenBank/DDBJ databases">
        <title>Genomic Encyclopedia of Type Strains, Phase IV (KMG-IV): sequencing the most valuable type-strain genomes for metagenomic binning, comparative biology and taxonomic classification.</title>
        <authorList>
            <person name="Goeker M."/>
        </authorList>
    </citation>
    <scope>NUCLEOTIDE SEQUENCE</scope>
    <source>
        <strain evidence="1">DSM 19569</strain>
    </source>
</reference>
<dbReference type="EMBL" id="JAUSWL010000026">
    <property type="protein sequence ID" value="MDQ0547452.1"/>
    <property type="molecule type" value="Genomic_DNA"/>
</dbReference>
<name>A0AAJ1WZB3_9HYPH</name>
<proteinExistence type="predicted"/>
<dbReference type="Proteomes" id="UP001223420">
    <property type="component" value="Unassembled WGS sequence"/>
</dbReference>